<evidence type="ECO:0000256" key="3">
    <source>
        <dbReference type="ARBA" id="ARBA00022475"/>
    </source>
</evidence>
<evidence type="ECO:0000256" key="2">
    <source>
        <dbReference type="ARBA" id="ARBA00022448"/>
    </source>
</evidence>
<dbReference type="PANTHER" id="PTHR11795">
    <property type="entry name" value="BRANCHED-CHAIN AMINO ACID TRANSPORT SYSTEM PERMEASE PROTEIN LIVH"/>
    <property type="match status" value="1"/>
</dbReference>
<dbReference type="Proteomes" id="UP000193083">
    <property type="component" value="Unassembled WGS sequence"/>
</dbReference>
<keyword evidence="7 9" id="KW-0472">Membrane</keyword>
<evidence type="ECO:0000313" key="11">
    <source>
        <dbReference type="Proteomes" id="UP000193083"/>
    </source>
</evidence>
<comment type="similarity">
    <text evidence="8">Belongs to the binding-protein-dependent transport system permease family. LivHM subfamily.</text>
</comment>
<gene>
    <name evidence="10" type="ORF">SAMN02982922_5519</name>
</gene>
<comment type="subcellular location">
    <subcellularLocation>
        <location evidence="1">Cell membrane</location>
        <topology evidence="1">Multi-pass membrane protein</topology>
    </subcellularLocation>
</comment>
<reference evidence="10 11" key="1">
    <citation type="submission" date="2017-04" db="EMBL/GenBank/DDBJ databases">
        <authorList>
            <person name="Afonso C.L."/>
            <person name="Miller P.J."/>
            <person name="Scott M.A."/>
            <person name="Spackman E."/>
            <person name="Goraichik I."/>
            <person name="Dimitrov K.M."/>
            <person name="Suarez D.L."/>
            <person name="Swayne D.E."/>
        </authorList>
    </citation>
    <scope>NUCLEOTIDE SEQUENCE [LARGE SCALE GENOMIC DNA]</scope>
    <source>
        <strain evidence="10 11">B5P</strain>
    </source>
</reference>
<evidence type="ECO:0000256" key="9">
    <source>
        <dbReference type="SAM" id="Phobius"/>
    </source>
</evidence>
<dbReference type="Pfam" id="PF02653">
    <property type="entry name" value="BPD_transp_2"/>
    <property type="match status" value="1"/>
</dbReference>
<keyword evidence="4 9" id="KW-0812">Transmembrane</keyword>
<dbReference type="InterPro" id="IPR001851">
    <property type="entry name" value="ABC_transp_permease"/>
</dbReference>
<evidence type="ECO:0000256" key="7">
    <source>
        <dbReference type="ARBA" id="ARBA00023136"/>
    </source>
</evidence>
<dbReference type="PANTHER" id="PTHR11795:SF445">
    <property type="entry name" value="AMINO ACID ABC TRANSPORTER PERMEASE PROTEIN"/>
    <property type="match status" value="1"/>
</dbReference>
<name>A0A1X7PWF4_9HYPH</name>
<dbReference type="InterPro" id="IPR052157">
    <property type="entry name" value="BCAA_transport_permease"/>
</dbReference>
<keyword evidence="5" id="KW-0029">Amino-acid transport</keyword>
<dbReference type="GO" id="GO:0006865">
    <property type="term" value="P:amino acid transport"/>
    <property type="evidence" value="ECO:0007669"/>
    <property type="project" value="UniProtKB-KW"/>
</dbReference>
<feature type="transmembrane region" description="Helical" evidence="9">
    <location>
        <begin position="257"/>
        <end position="277"/>
    </location>
</feature>
<evidence type="ECO:0000256" key="6">
    <source>
        <dbReference type="ARBA" id="ARBA00022989"/>
    </source>
</evidence>
<dbReference type="AlphaFoldDB" id="A0A1X7PWF4"/>
<dbReference type="CDD" id="cd06582">
    <property type="entry name" value="TM_PBP1_LivH_like"/>
    <property type="match status" value="1"/>
</dbReference>
<evidence type="ECO:0000256" key="5">
    <source>
        <dbReference type="ARBA" id="ARBA00022970"/>
    </source>
</evidence>
<dbReference type="GO" id="GO:0022857">
    <property type="term" value="F:transmembrane transporter activity"/>
    <property type="evidence" value="ECO:0007669"/>
    <property type="project" value="InterPro"/>
</dbReference>
<accession>A0A1X7PWF4</accession>
<keyword evidence="11" id="KW-1185">Reference proteome</keyword>
<organism evidence="10 11">
    <name type="scientific">Mesorhizobium australicum</name>
    <dbReference type="NCBI Taxonomy" id="536018"/>
    <lineage>
        <taxon>Bacteria</taxon>
        <taxon>Pseudomonadati</taxon>
        <taxon>Pseudomonadota</taxon>
        <taxon>Alphaproteobacteria</taxon>
        <taxon>Hyphomicrobiales</taxon>
        <taxon>Phyllobacteriaceae</taxon>
        <taxon>Mesorhizobium</taxon>
    </lineage>
</organism>
<evidence type="ECO:0000256" key="4">
    <source>
        <dbReference type="ARBA" id="ARBA00022692"/>
    </source>
</evidence>
<protein>
    <submittedName>
        <fullName evidence="10">Amino acid/amide ABC transporter membrane protein 1, HAAT family</fullName>
    </submittedName>
</protein>
<feature type="transmembrane region" description="Helical" evidence="9">
    <location>
        <begin position="226"/>
        <end position="250"/>
    </location>
</feature>
<evidence type="ECO:0000313" key="10">
    <source>
        <dbReference type="EMBL" id="SMH56424.1"/>
    </source>
</evidence>
<feature type="transmembrane region" description="Helical" evidence="9">
    <location>
        <begin position="90"/>
        <end position="115"/>
    </location>
</feature>
<feature type="transmembrane region" description="Helical" evidence="9">
    <location>
        <begin position="180"/>
        <end position="206"/>
    </location>
</feature>
<evidence type="ECO:0000256" key="8">
    <source>
        <dbReference type="ARBA" id="ARBA00037998"/>
    </source>
</evidence>
<feature type="transmembrane region" description="Helical" evidence="9">
    <location>
        <begin position="7"/>
        <end position="29"/>
    </location>
</feature>
<sequence length="292" mass="30616">MNTVADILFGGLFQGSLYAMMAVGLALVWTTIGVFNFSHGVLMMLGAYVAWQLVALGLPPFAAFPLAVVLMAGVGWLLQATVVRPLIGRANLVLVVVITTLAAGSLIENGVLVTWGPRSKQVPPLLEGNAMIGGIGVSMHQIAIIVITPIILGALWLFLSRTRLGLALRAVAQNEDASRLVGLNVTALYALAFGIAAALAALAGIFLGGYRFMTPVMGADPLLKALIVVVFGGISSISGPIFAAYVIGFFEAICSYYFGLYWTPALLFAALILTLMIRPEGLFSTSSGRGLA</sequence>
<dbReference type="OrthoDB" id="9779023at2"/>
<keyword evidence="2" id="KW-0813">Transport</keyword>
<keyword evidence="6 9" id="KW-1133">Transmembrane helix</keyword>
<feature type="transmembrane region" description="Helical" evidence="9">
    <location>
        <begin position="49"/>
        <end position="78"/>
    </location>
</feature>
<dbReference type="RefSeq" id="WP_085467098.1">
    <property type="nucleotide sequence ID" value="NZ_FXBL01000004.1"/>
</dbReference>
<proteinExistence type="inferred from homology"/>
<evidence type="ECO:0000256" key="1">
    <source>
        <dbReference type="ARBA" id="ARBA00004651"/>
    </source>
</evidence>
<dbReference type="EMBL" id="FXBL01000004">
    <property type="protein sequence ID" value="SMH56424.1"/>
    <property type="molecule type" value="Genomic_DNA"/>
</dbReference>
<dbReference type="GO" id="GO:0005886">
    <property type="term" value="C:plasma membrane"/>
    <property type="evidence" value="ECO:0007669"/>
    <property type="project" value="UniProtKB-SubCell"/>
</dbReference>
<keyword evidence="3" id="KW-1003">Cell membrane</keyword>
<feature type="transmembrane region" description="Helical" evidence="9">
    <location>
        <begin position="135"/>
        <end position="159"/>
    </location>
</feature>